<organism evidence="3 4">
    <name type="scientific">Scytalidium lignicola</name>
    <name type="common">Hyphomycete</name>
    <dbReference type="NCBI Taxonomy" id="5539"/>
    <lineage>
        <taxon>Eukaryota</taxon>
        <taxon>Fungi</taxon>
        <taxon>Dikarya</taxon>
        <taxon>Ascomycota</taxon>
        <taxon>Pezizomycotina</taxon>
        <taxon>Leotiomycetes</taxon>
        <taxon>Leotiomycetes incertae sedis</taxon>
        <taxon>Scytalidium</taxon>
    </lineage>
</organism>
<protein>
    <recommendedName>
        <fullName evidence="5">Condensation domain-containing protein</fullName>
    </recommendedName>
</protein>
<gene>
    <name evidence="3" type="ORF">B7463_g9263</name>
</gene>
<sequence>MTAPAFPPLKPSNYRWHEDPESGLWQRRACGIENLDGLELPNKKGHNDFHIAVTSRFHDQNLTVLQIARAFKEVWLRTRFNHPQIACAPRWRDGQLFLTYQPPEDDDEAIYWVNRIVKVELSWRSSEDVYLEAGEKRRAAGHSAQVSDAASVLIIAPVSTINDPISYTKITFVFQFNHIFLDGSGAYTLIGLVLEDLARELGSPGRNPESFRWEASVQNLAPAFIEILSSDQELSGEAYEAAVQKALAHTAATQSSWGLKPAGRANGTARTEFQLLSVEETDMIRAAAKKADLSLSHLVHAAVFLVGLQSNPPRKDNEDDPDPFIASYFALDDRQYIDGAFAQHKDRYLANYHGNGNVRVENISNFVLGPEVTSPELCRNLIAVGRAIKDCYNECMKRPCRVSAGLSFMEILAGMLAAGPQPGAKLTTTPLLVSNGVYDRWISPEIDHLKTKALYISNTDVRLYANNYHPFPSFHVSGFRSRCILSVQYDDGYYPQSDIMEYLGSVAEMMIAFSAITGPKSML</sequence>
<accession>A0A3E2H0Z5</accession>
<feature type="non-terminal residue" evidence="3">
    <location>
        <position position="1"/>
    </location>
</feature>
<dbReference type="GO" id="GO:0016407">
    <property type="term" value="F:acetyltransferase activity"/>
    <property type="evidence" value="ECO:0007669"/>
    <property type="project" value="InterPro"/>
</dbReference>
<dbReference type="PANTHER" id="PTHR42034">
    <property type="entry name" value="CHROMOSOME 7, WHOLE GENOME SHOTGUN SEQUENCE-RELATED"/>
    <property type="match status" value="1"/>
</dbReference>
<dbReference type="GO" id="GO:0043386">
    <property type="term" value="P:mycotoxin biosynthetic process"/>
    <property type="evidence" value="ECO:0007669"/>
    <property type="project" value="InterPro"/>
</dbReference>
<comment type="similarity">
    <text evidence="1">Belongs to the trichothecene O-acetyltransferase family.</text>
</comment>
<evidence type="ECO:0000313" key="3">
    <source>
        <dbReference type="EMBL" id="RFU27065.1"/>
    </source>
</evidence>
<name>A0A3E2H0Z5_SCYLI</name>
<proteinExistence type="inferred from homology"/>
<feature type="non-terminal residue" evidence="3">
    <location>
        <position position="523"/>
    </location>
</feature>
<evidence type="ECO:0000313" key="4">
    <source>
        <dbReference type="Proteomes" id="UP000258309"/>
    </source>
</evidence>
<keyword evidence="4" id="KW-1185">Reference proteome</keyword>
<dbReference type="Gene3D" id="3.30.559.10">
    <property type="entry name" value="Chloramphenicol acetyltransferase-like domain"/>
    <property type="match status" value="1"/>
</dbReference>
<dbReference type="InterPro" id="IPR009992">
    <property type="entry name" value="Tri3/Sat12/Sat16/Mac1"/>
</dbReference>
<dbReference type="AlphaFoldDB" id="A0A3E2H0Z5"/>
<evidence type="ECO:0008006" key="5">
    <source>
        <dbReference type="Google" id="ProtNLM"/>
    </source>
</evidence>
<reference evidence="3 4" key="1">
    <citation type="submission" date="2018-05" db="EMBL/GenBank/DDBJ databases">
        <title>Draft genome sequence of Scytalidium lignicola DSM 105466, a ubiquitous saprotrophic fungus.</title>
        <authorList>
            <person name="Buettner E."/>
            <person name="Gebauer A.M."/>
            <person name="Hofrichter M."/>
            <person name="Liers C."/>
            <person name="Kellner H."/>
        </authorList>
    </citation>
    <scope>NUCLEOTIDE SEQUENCE [LARGE SCALE GENOMIC DNA]</scope>
    <source>
        <strain evidence="3 4">DSM 105466</strain>
    </source>
</reference>
<dbReference type="OMA" id="VEFMLAF"/>
<dbReference type="Pfam" id="PF07428">
    <property type="entry name" value="Tri3"/>
    <property type="match status" value="1"/>
</dbReference>
<keyword evidence="2" id="KW-0808">Transferase</keyword>
<dbReference type="Gene3D" id="3.30.559.30">
    <property type="entry name" value="Nonribosomal peptide synthetase, condensation domain"/>
    <property type="match status" value="1"/>
</dbReference>
<evidence type="ECO:0000256" key="1">
    <source>
        <dbReference type="ARBA" id="ARBA00006439"/>
    </source>
</evidence>
<dbReference type="OrthoDB" id="2548233at2759"/>
<dbReference type="PANTHER" id="PTHR42034:SF1">
    <property type="entry name" value="CONDENSATION DOMAIN-CONTAINING PROTEIN"/>
    <property type="match status" value="1"/>
</dbReference>
<dbReference type="InterPro" id="IPR023213">
    <property type="entry name" value="CAT-like_dom_sf"/>
</dbReference>
<dbReference type="Proteomes" id="UP000258309">
    <property type="component" value="Unassembled WGS sequence"/>
</dbReference>
<dbReference type="EMBL" id="NCSJ02000225">
    <property type="protein sequence ID" value="RFU27065.1"/>
    <property type="molecule type" value="Genomic_DNA"/>
</dbReference>
<comment type="caution">
    <text evidence="3">The sequence shown here is derived from an EMBL/GenBank/DDBJ whole genome shotgun (WGS) entry which is preliminary data.</text>
</comment>
<evidence type="ECO:0000256" key="2">
    <source>
        <dbReference type="ARBA" id="ARBA00022679"/>
    </source>
</evidence>